<accession>A0A834FU21</accession>
<reference evidence="6" key="1">
    <citation type="submission" date="2019-11" db="EMBL/GenBank/DDBJ databases">
        <authorList>
            <person name="Liu Y."/>
            <person name="Hou J."/>
            <person name="Li T.-Q."/>
            <person name="Guan C.-H."/>
            <person name="Wu X."/>
            <person name="Wu H.-Z."/>
            <person name="Ling F."/>
            <person name="Zhang R."/>
            <person name="Shi X.-G."/>
            <person name="Ren J.-P."/>
            <person name="Chen E.-F."/>
            <person name="Sun J.-M."/>
        </authorList>
    </citation>
    <scope>NUCLEOTIDE SEQUENCE</scope>
    <source>
        <strain evidence="6">Adult_tree_wgs_1</strain>
        <tissue evidence="6">Leaves</tissue>
    </source>
</reference>
<evidence type="ECO:0000256" key="4">
    <source>
        <dbReference type="ARBA" id="ARBA00022777"/>
    </source>
</evidence>
<evidence type="ECO:0000256" key="1">
    <source>
        <dbReference type="ARBA" id="ARBA00022527"/>
    </source>
</evidence>
<dbReference type="GO" id="GO:0004674">
    <property type="term" value="F:protein serine/threonine kinase activity"/>
    <property type="evidence" value="ECO:0007669"/>
    <property type="project" value="UniProtKB-KW"/>
</dbReference>
<gene>
    <name evidence="6" type="ORF">RHSIM_RhsimUnG0256200</name>
</gene>
<dbReference type="PANTHER" id="PTHR27002">
    <property type="entry name" value="RECEPTOR-LIKE SERINE/THREONINE-PROTEIN KINASE SD1-8"/>
    <property type="match status" value="1"/>
</dbReference>
<dbReference type="GO" id="GO:0005886">
    <property type="term" value="C:plasma membrane"/>
    <property type="evidence" value="ECO:0007669"/>
    <property type="project" value="TreeGrafter"/>
</dbReference>
<evidence type="ECO:0000256" key="3">
    <source>
        <dbReference type="ARBA" id="ARBA00022741"/>
    </source>
</evidence>
<dbReference type="OrthoDB" id="688481at2759"/>
<name>A0A834FU21_RHOSS</name>
<dbReference type="Proteomes" id="UP000626092">
    <property type="component" value="Unassembled WGS sequence"/>
</dbReference>
<comment type="caution">
    <text evidence="6">The sequence shown here is derived from an EMBL/GenBank/DDBJ whole genome shotgun (WGS) entry which is preliminary data.</text>
</comment>
<keyword evidence="5" id="KW-0067">ATP-binding</keyword>
<dbReference type="Gene3D" id="1.10.510.10">
    <property type="entry name" value="Transferase(Phosphotransferase) domain 1"/>
    <property type="match status" value="1"/>
</dbReference>
<keyword evidence="2" id="KW-0808">Transferase</keyword>
<dbReference type="GO" id="GO:0005524">
    <property type="term" value="F:ATP binding"/>
    <property type="evidence" value="ECO:0007669"/>
    <property type="project" value="UniProtKB-KW"/>
</dbReference>
<evidence type="ECO:0008006" key="8">
    <source>
        <dbReference type="Google" id="ProtNLM"/>
    </source>
</evidence>
<dbReference type="AlphaFoldDB" id="A0A834FU21"/>
<keyword evidence="3" id="KW-0547">Nucleotide-binding</keyword>
<evidence type="ECO:0000256" key="2">
    <source>
        <dbReference type="ARBA" id="ARBA00022679"/>
    </source>
</evidence>
<dbReference type="PANTHER" id="PTHR27002:SF1075">
    <property type="entry name" value="RECEPTOR-LIKE SERINE_THREONINE-PROTEIN KINASE"/>
    <property type="match status" value="1"/>
</dbReference>
<proteinExistence type="predicted"/>
<evidence type="ECO:0000256" key="5">
    <source>
        <dbReference type="ARBA" id="ARBA00022840"/>
    </source>
</evidence>
<evidence type="ECO:0000313" key="6">
    <source>
        <dbReference type="EMBL" id="KAF7112168.1"/>
    </source>
</evidence>
<keyword evidence="1" id="KW-0723">Serine/threonine-protein kinase</keyword>
<keyword evidence="7" id="KW-1185">Reference proteome</keyword>
<sequence length="199" mass="21440">MDHSSPCSSHDAAGYSSLLLLLVEAEVTKQRKDMFVAACSAQSPRSNGPDNFYPVGEDLVLFNLGTSIGAANCNVNESGKSHTGKRKEVDLPLFSFASAWDLWKSGRGEGIKDPILQDIPSTNLLLRYVNIALLCVQESVADRPTMSNVVSMLSNELVLPASPKQPAFSNGRSVPDQNSGKQLKICSITDETVSILEGR</sequence>
<keyword evidence="4" id="KW-0418">Kinase</keyword>
<protein>
    <recommendedName>
        <fullName evidence="8">S-locus receptor kinase C-terminal domain-containing protein</fullName>
    </recommendedName>
</protein>
<evidence type="ECO:0000313" key="7">
    <source>
        <dbReference type="Proteomes" id="UP000626092"/>
    </source>
</evidence>
<organism evidence="6 7">
    <name type="scientific">Rhododendron simsii</name>
    <name type="common">Sims's rhododendron</name>
    <dbReference type="NCBI Taxonomy" id="118357"/>
    <lineage>
        <taxon>Eukaryota</taxon>
        <taxon>Viridiplantae</taxon>
        <taxon>Streptophyta</taxon>
        <taxon>Embryophyta</taxon>
        <taxon>Tracheophyta</taxon>
        <taxon>Spermatophyta</taxon>
        <taxon>Magnoliopsida</taxon>
        <taxon>eudicotyledons</taxon>
        <taxon>Gunneridae</taxon>
        <taxon>Pentapetalae</taxon>
        <taxon>asterids</taxon>
        <taxon>Ericales</taxon>
        <taxon>Ericaceae</taxon>
        <taxon>Ericoideae</taxon>
        <taxon>Rhodoreae</taxon>
        <taxon>Rhododendron</taxon>
    </lineage>
</organism>
<dbReference type="EMBL" id="WJXA01000552">
    <property type="protein sequence ID" value="KAF7112168.1"/>
    <property type="molecule type" value="Genomic_DNA"/>
</dbReference>